<evidence type="ECO:0000313" key="3">
    <source>
        <dbReference type="WBParaSite" id="Smp_021060.1"/>
    </source>
</evidence>
<evidence type="ECO:0000313" key="2">
    <source>
        <dbReference type="Proteomes" id="UP000008854"/>
    </source>
</evidence>
<feature type="region of interest" description="Disordered" evidence="1">
    <location>
        <begin position="1"/>
        <end position="32"/>
    </location>
</feature>
<dbReference type="ExpressionAtlas" id="A0A3Q0KD61">
    <property type="expression patterns" value="baseline"/>
</dbReference>
<dbReference type="InParanoid" id="A0A3Q0KD61"/>
<name>A0A3Q0KD61_SCHMA</name>
<dbReference type="AlphaFoldDB" id="A0A3Q0KD61"/>
<dbReference type="Proteomes" id="UP000008854">
    <property type="component" value="Unassembled WGS sequence"/>
</dbReference>
<organism evidence="2 3">
    <name type="scientific">Schistosoma mansoni</name>
    <name type="common">Blood fluke</name>
    <dbReference type="NCBI Taxonomy" id="6183"/>
    <lineage>
        <taxon>Eukaryota</taxon>
        <taxon>Metazoa</taxon>
        <taxon>Spiralia</taxon>
        <taxon>Lophotrochozoa</taxon>
        <taxon>Platyhelminthes</taxon>
        <taxon>Trematoda</taxon>
        <taxon>Digenea</taxon>
        <taxon>Strigeidida</taxon>
        <taxon>Schistosomatoidea</taxon>
        <taxon>Schistosomatidae</taxon>
        <taxon>Schistosoma</taxon>
    </lineage>
</organism>
<dbReference type="WBParaSite" id="Smp_021060.1">
    <property type="protein sequence ID" value="Smp_021060.1"/>
    <property type="gene ID" value="Smp_021060"/>
</dbReference>
<proteinExistence type="predicted"/>
<sequence>MPRALSHSKAISSAYSRSKSRSPGSRSTPPLLTSIRTVSRMSSMAKLKSNGEIGQPCLTPLLEWNKGERWLYALTLPEVFVYRAFKMLMNFSGTPFFNRQSQRTVLFNESKAALISRNTTIVGL</sequence>
<dbReference type="STRING" id="6183.A0A3Q0KD61"/>
<keyword evidence="2" id="KW-1185">Reference proteome</keyword>
<reference evidence="2" key="1">
    <citation type="journal article" date="2012" name="PLoS Negl. Trop. Dis.">
        <title>A systematically improved high quality genome and transcriptome of the human blood fluke Schistosoma mansoni.</title>
        <authorList>
            <person name="Protasio A.V."/>
            <person name="Tsai I.J."/>
            <person name="Babbage A."/>
            <person name="Nichol S."/>
            <person name="Hunt M."/>
            <person name="Aslett M.A."/>
            <person name="De Silva N."/>
            <person name="Velarde G.S."/>
            <person name="Anderson T.J."/>
            <person name="Clark R.C."/>
            <person name="Davidson C."/>
            <person name="Dillon G.P."/>
            <person name="Holroyd N.E."/>
            <person name="LoVerde P.T."/>
            <person name="Lloyd C."/>
            <person name="McQuillan J."/>
            <person name="Oliveira G."/>
            <person name="Otto T.D."/>
            <person name="Parker-Manuel S.J."/>
            <person name="Quail M.A."/>
            <person name="Wilson R.A."/>
            <person name="Zerlotini A."/>
            <person name="Dunne D.W."/>
            <person name="Berriman M."/>
        </authorList>
    </citation>
    <scope>NUCLEOTIDE SEQUENCE [LARGE SCALE GENOMIC DNA]</scope>
    <source>
        <strain evidence="2">Puerto Rican</strain>
    </source>
</reference>
<protein>
    <submittedName>
        <fullName evidence="3">Uncharacterized protein</fullName>
    </submittedName>
</protein>
<reference evidence="3" key="2">
    <citation type="submission" date="2018-12" db="UniProtKB">
        <authorList>
            <consortium name="WormBaseParasite"/>
        </authorList>
    </citation>
    <scope>IDENTIFICATION</scope>
    <source>
        <strain evidence="3">Puerto Rican</strain>
    </source>
</reference>
<accession>A0A3Q0KD61</accession>
<evidence type="ECO:0000256" key="1">
    <source>
        <dbReference type="SAM" id="MobiDB-lite"/>
    </source>
</evidence>